<keyword evidence="2" id="KW-0812">Transmembrane</keyword>
<keyword evidence="4" id="KW-0808">Transferase</keyword>
<accession>A0ABM6RV51</accession>
<evidence type="ECO:0000259" key="3">
    <source>
        <dbReference type="Pfam" id="PF02397"/>
    </source>
</evidence>
<gene>
    <name evidence="4" type="ORF">BXT84_14960</name>
</gene>
<dbReference type="Proteomes" id="UP000325292">
    <property type="component" value="Chromosome"/>
</dbReference>
<dbReference type="PANTHER" id="PTHR30576">
    <property type="entry name" value="COLANIC BIOSYNTHESIS UDP-GLUCOSE LIPID CARRIER TRANSFERASE"/>
    <property type="match status" value="1"/>
</dbReference>
<dbReference type="PANTHER" id="PTHR30576:SF0">
    <property type="entry name" value="UNDECAPRENYL-PHOSPHATE N-ACETYLGALACTOSAMINYL 1-PHOSPHATE TRANSFERASE-RELATED"/>
    <property type="match status" value="1"/>
</dbReference>
<evidence type="ECO:0000313" key="4">
    <source>
        <dbReference type="EMBL" id="AUW95093.1"/>
    </source>
</evidence>
<comment type="similarity">
    <text evidence="1">Belongs to the bacterial sugar transferase family.</text>
</comment>
<feature type="transmembrane region" description="Helical" evidence="2">
    <location>
        <begin position="12"/>
        <end position="35"/>
    </location>
</feature>
<dbReference type="InterPro" id="IPR003362">
    <property type="entry name" value="Bact_transf"/>
</dbReference>
<keyword evidence="2" id="KW-1133">Transmembrane helix</keyword>
<dbReference type="Pfam" id="PF02397">
    <property type="entry name" value="Bac_transf"/>
    <property type="match status" value="1"/>
</dbReference>
<protein>
    <submittedName>
        <fullName evidence="4">Sugar transferase</fullName>
    </submittedName>
</protein>
<reference evidence="4 5" key="1">
    <citation type="journal article" date="2019" name="Sci. Rep.">
        <title>Sulfobacillus thermotolerans: new insights into resistance and metabolic capacities of acidophilic chemolithotrophs.</title>
        <authorList>
            <person name="Panyushkina A.E."/>
            <person name="Babenko V.V."/>
            <person name="Nikitina A.S."/>
            <person name="Selezneva O.V."/>
            <person name="Tsaplina I.A."/>
            <person name="Letarova M.A."/>
            <person name="Kostryukova E.S."/>
            <person name="Letarov A.V."/>
        </authorList>
    </citation>
    <scope>NUCLEOTIDE SEQUENCE [LARGE SCALE GENOMIC DNA]</scope>
    <source>
        <strain evidence="4 5">Kr1</strain>
    </source>
</reference>
<sequence length="199" mass="23270">MIQRKIKRGLDIILSLVALTLLSWLMVILALWIRWDSKGPAFYVQTRIGRHGQPFKMWKFRTMQVGADIHWTAPSPDEALTYRFQDHQDWRITRLGKWLRRTSLDELPQLWNVLTGSMSLVGPRPEIPEMVALYPAYAHARHNVQPGITGLAQIMGRGDLTLEETLQWDLWYCEHWTLWLDVRILFGTIASVFKRQGAY</sequence>
<dbReference type="GO" id="GO:0016740">
    <property type="term" value="F:transferase activity"/>
    <property type="evidence" value="ECO:0007669"/>
    <property type="project" value="UniProtKB-KW"/>
</dbReference>
<name>A0ABM6RV51_9FIRM</name>
<evidence type="ECO:0000313" key="5">
    <source>
        <dbReference type="Proteomes" id="UP000325292"/>
    </source>
</evidence>
<keyword evidence="5" id="KW-1185">Reference proteome</keyword>
<organism evidence="4 5">
    <name type="scientific">Sulfobacillus thermotolerans</name>
    <dbReference type="NCBI Taxonomy" id="338644"/>
    <lineage>
        <taxon>Bacteria</taxon>
        <taxon>Bacillati</taxon>
        <taxon>Bacillota</taxon>
        <taxon>Clostridia</taxon>
        <taxon>Eubacteriales</taxon>
        <taxon>Clostridiales Family XVII. Incertae Sedis</taxon>
        <taxon>Sulfobacillus</taxon>
    </lineage>
</organism>
<evidence type="ECO:0000256" key="2">
    <source>
        <dbReference type="SAM" id="Phobius"/>
    </source>
</evidence>
<proteinExistence type="inferred from homology"/>
<keyword evidence="2" id="KW-0472">Membrane</keyword>
<evidence type="ECO:0000256" key="1">
    <source>
        <dbReference type="ARBA" id="ARBA00006464"/>
    </source>
</evidence>
<feature type="domain" description="Bacterial sugar transferase" evidence="3">
    <location>
        <begin position="7"/>
        <end position="194"/>
    </location>
</feature>
<dbReference type="EMBL" id="CP019454">
    <property type="protein sequence ID" value="AUW95093.1"/>
    <property type="molecule type" value="Genomic_DNA"/>
</dbReference>